<dbReference type="InterPro" id="IPR043926">
    <property type="entry name" value="ABCG_dom"/>
</dbReference>
<keyword evidence="2" id="KW-0813">Transport</keyword>
<evidence type="ECO:0000256" key="2">
    <source>
        <dbReference type="ARBA" id="ARBA00022448"/>
    </source>
</evidence>
<evidence type="ECO:0000256" key="6">
    <source>
        <dbReference type="SAM" id="Phobius"/>
    </source>
</evidence>
<sequence>MSSLAYFLSKDTVDHFSTLIKPLMYLSMFYFFNNPRSSFQANYAVLLCLVYCVTGIAYVLAIFLEPGPAQLWSALLPVVLTLIATYENSENNGFIKFVADLCYARWALEAFVISNAKRYAGVWLISRCGALYKSGYDLNRWYRCLGLLVATGVISRVLAFFCMITFQKK</sequence>
<evidence type="ECO:0000313" key="9">
    <source>
        <dbReference type="Proteomes" id="UP001341840"/>
    </source>
</evidence>
<organism evidence="8 9">
    <name type="scientific">Stylosanthes scabra</name>
    <dbReference type="NCBI Taxonomy" id="79078"/>
    <lineage>
        <taxon>Eukaryota</taxon>
        <taxon>Viridiplantae</taxon>
        <taxon>Streptophyta</taxon>
        <taxon>Embryophyta</taxon>
        <taxon>Tracheophyta</taxon>
        <taxon>Spermatophyta</taxon>
        <taxon>Magnoliopsida</taxon>
        <taxon>eudicotyledons</taxon>
        <taxon>Gunneridae</taxon>
        <taxon>Pentapetalae</taxon>
        <taxon>rosids</taxon>
        <taxon>fabids</taxon>
        <taxon>Fabales</taxon>
        <taxon>Fabaceae</taxon>
        <taxon>Papilionoideae</taxon>
        <taxon>50 kb inversion clade</taxon>
        <taxon>dalbergioids sensu lato</taxon>
        <taxon>Dalbergieae</taxon>
        <taxon>Pterocarpus clade</taxon>
        <taxon>Stylosanthes</taxon>
    </lineage>
</organism>
<feature type="transmembrane region" description="Helical" evidence="6">
    <location>
        <begin position="44"/>
        <end position="63"/>
    </location>
</feature>
<feature type="transmembrane region" description="Helical" evidence="6">
    <location>
        <begin position="12"/>
        <end position="32"/>
    </location>
</feature>
<dbReference type="Pfam" id="PF19055">
    <property type="entry name" value="ABC2_membrane_7"/>
    <property type="match status" value="1"/>
</dbReference>
<dbReference type="PANTHER" id="PTHR48041">
    <property type="entry name" value="ABC TRANSPORTER G FAMILY MEMBER 28"/>
    <property type="match status" value="1"/>
</dbReference>
<keyword evidence="5 6" id="KW-0472">Membrane</keyword>
<keyword evidence="9" id="KW-1185">Reference proteome</keyword>
<evidence type="ECO:0000256" key="4">
    <source>
        <dbReference type="ARBA" id="ARBA00022989"/>
    </source>
</evidence>
<evidence type="ECO:0000256" key="1">
    <source>
        <dbReference type="ARBA" id="ARBA00004141"/>
    </source>
</evidence>
<reference evidence="8 9" key="1">
    <citation type="journal article" date="2023" name="Plants (Basel)">
        <title>Bridging the Gap: Combining Genomics and Transcriptomics Approaches to Understand Stylosanthes scabra, an Orphan Legume from the Brazilian Caatinga.</title>
        <authorList>
            <person name="Ferreira-Neto J.R.C."/>
            <person name="da Silva M.D."/>
            <person name="Binneck E."/>
            <person name="de Melo N.F."/>
            <person name="da Silva R.H."/>
            <person name="de Melo A.L.T.M."/>
            <person name="Pandolfi V."/>
            <person name="Bustamante F.O."/>
            <person name="Brasileiro-Vidal A.C."/>
            <person name="Benko-Iseppon A.M."/>
        </authorList>
    </citation>
    <scope>NUCLEOTIDE SEQUENCE [LARGE SCALE GENOMIC DNA]</scope>
    <source>
        <tissue evidence="8">Leaves</tissue>
    </source>
</reference>
<accession>A0ABU6YQB7</accession>
<evidence type="ECO:0000256" key="3">
    <source>
        <dbReference type="ARBA" id="ARBA00022692"/>
    </source>
</evidence>
<dbReference type="Proteomes" id="UP001341840">
    <property type="component" value="Unassembled WGS sequence"/>
</dbReference>
<gene>
    <name evidence="8" type="primary">ABCG28_5</name>
    <name evidence="8" type="ORF">PIB30_084961</name>
</gene>
<dbReference type="EMBL" id="JASCZI010243053">
    <property type="protein sequence ID" value="MED6212597.1"/>
    <property type="molecule type" value="Genomic_DNA"/>
</dbReference>
<proteinExistence type="predicted"/>
<dbReference type="PANTHER" id="PTHR48041:SF91">
    <property type="entry name" value="ABC TRANSPORTER G FAMILY MEMBER 28"/>
    <property type="match status" value="1"/>
</dbReference>
<feature type="transmembrane region" description="Helical" evidence="6">
    <location>
        <begin position="141"/>
        <end position="166"/>
    </location>
</feature>
<comment type="subcellular location">
    <subcellularLocation>
        <location evidence="1">Membrane</location>
        <topology evidence="1">Multi-pass membrane protein</topology>
    </subcellularLocation>
</comment>
<name>A0ABU6YQB7_9FABA</name>
<feature type="transmembrane region" description="Helical" evidence="6">
    <location>
        <begin position="69"/>
        <end position="86"/>
    </location>
</feature>
<evidence type="ECO:0000259" key="7">
    <source>
        <dbReference type="Pfam" id="PF19055"/>
    </source>
</evidence>
<dbReference type="InterPro" id="IPR050352">
    <property type="entry name" value="ABCG_transporters"/>
</dbReference>
<protein>
    <submittedName>
        <fullName evidence="8">ABC transporter G member 28</fullName>
    </submittedName>
</protein>
<comment type="caution">
    <text evidence="8">The sequence shown here is derived from an EMBL/GenBank/DDBJ whole genome shotgun (WGS) entry which is preliminary data.</text>
</comment>
<evidence type="ECO:0000256" key="5">
    <source>
        <dbReference type="ARBA" id="ARBA00023136"/>
    </source>
</evidence>
<keyword evidence="4 6" id="KW-1133">Transmembrane helix</keyword>
<feature type="domain" description="ABC transporter family G" evidence="7">
    <location>
        <begin position="1"/>
        <end position="169"/>
    </location>
</feature>
<keyword evidence="3 6" id="KW-0812">Transmembrane</keyword>
<evidence type="ECO:0000313" key="8">
    <source>
        <dbReference type="EMBL" id="MED6212597.1"/>
    </source>
</evidence>